<reference evidence="1" key="1">
    <citation type="submission" date="2021-06" db="EMBL/GenBank/DDBJ databases">
        <authorList>
            <person name="Kallberg Y."/>
            <person name="Tangrot J."/>
            <person name="Rosling A."/>
        </authorList>
    </citation>
    <scope>NUCLEOTIDE SEQUENCE</scope>
    <source>
        <strain evidence="1">BR232B</strain>
    </source>
</reference>
<dbReference type="EMBL" id="CAJVPI010002690">
    <property type="protein sequence ID" value="CAG8647814.1"/>
    <property type="molecule type" value="Genomic_DNA"/>
</dbReference>
<keyword evidence="2" id="KW-1185">Reference proteome</keyword>
<gene>
    <name evidence="1" type="ORF">PBRASI_LOCUS10119</name>
</gene>
<evidence type="ECO:0000313" key="1">
    <source>
        <dbReference type="EMBL" id="CAG8647814.1"/>
    </source>
</evidence>
<proteinExistence type="predicted"/>
<dbReference type="AlphaFoldDB" id="A0A9N9H522"/>
<evidence type="ECO:0000313" key="2">
    <source>
        <dbReference type="Proteomes" id="UP000789739"/>
    </source>
</evidence>
<name>A0A9N9H522_9GLOM</name>
<comment type="caution">
    <text evidence="1">The sequence shown here is derived from an EMBL/GenBank/DDBJ whole genome shotgun (WGS) entry which is preliminary data.</text>
</comment>
<dbReference type="OrthoDB" id="2349538at2759"/>
<protein>
    <submittedName>
        <fullName evidence="1">6023_t:CDS:1</fullName>
    </submittedName>
</protein>
<feature type="non-terminal residue" evidence="1">
    <location>
        <position position="184"/>
    </location>
</feature>
<sequence length="184" mass="20774">KSSTVEQIVQQARIVDQMRGDIRLSQLEFLEKSTALFLINLFTNVHSNLGKSKAISSEVRSKSKLYELPTLETKAEVKILPMAWSMAFPPREDRYCDLESCINSSELESQCQYCADYLVSGIEENCKAFQKALDSFDRIVTDECVNESDIVETSDDTNISIEDFSLDNNIDLLIERAISTLANV</sequence>
<organism evidence="1 2">
    <name type="scientific">Paraglomus brasilianum</name>
    <dbReference type="NCBI Taxonomy" id="144538"/>
    <lineage>
        <taxon>Eukaryota</taxon>
        <taxon>Fungi</taxon>
        <taxon>Fungi incertae sedis</taxon>
        <taxon>Mucoromycota</taxon>
        <taxon>Glomeromycotina</taxon>
        <taxon>Glomeromycetes</taxon>
        <taxon>Paraglomerales</taxon>
        <taxon>Paraglomeraceae</taxon>
        <taxon>Paraglomus</taxon>
    </lineage>
</organism>
<accession>A0A9N9H522</accession>
<dbReference type="Proteomes" id="UP000789739">
    <property type="component" value="Unassembled WGS sequence"/>
</dbReference>